<dbReference type="EMBL" id="QOCW01000024">
    <property type="protein sequence ID" value="RBW68167.1"/>
    <property type="molecule type" value="Genomic_DNA"/>
</dbReference>
<keyword evidence="4" id="KW-1185">Reference proteome</keyword>
<accession>A0A366XQG9</accession>
<dbReference type="Proteomes" id="UP000253314">
    <property type="component" value="Unassembled WGS sequence"/>
</dbReference>
<evidence type="ECO:0000256" key="2">
    <source>
        <dbReference type="SAM" id="SignalP"/>
    </source>
</evidence>
<feature type="signal peptide" evidence="2">
    <location>
        <begin position="1"/>
        <end position="25"/>
    </location>
</feature>
<dbReference type="AlphaFoldDB" id="A0A366XQG9"/>
<protein>
    <submittedName>
        <fullName evidence="3">Uncharacterized protein</fullName>
    </submittedName>
</protein>
<sequence>MARKGVLLFSSLVMLSLLAIVPAQAKVTGEEIQFAKTLEAKLKEEHYDLKDKSVKLLNTMYFGENKQIIGAFYRYHRVRDGIFYFTAKDVVFYDKENETFLSHTEIQEVEGAAQFKNRYEDELQTKMHMKGILMVLSLLLIIPIYVVFFWSKKQYSLSAHKKQKQQKSALKQDASQKIKSTV</sequence>
<comment type="caution">
    <text evidence="3">The sequence shown here is derived from an EMBL/GenBank/DDBJ whole genome shotgun (WGS) entry which is preliminary data.</text>
</comment>
<keyword evidence="1" id="KW-0472">Membrane</keyword>
<gene>
    <name evidence="3" type="ORF">DS031_18300</name>
</gene>
<organism evidence="3 4">
    <name type="scientific">Bacillus taeanensis</name>
    <dbReference type="NCBI Taxonomy" id="273032"/>
    <lineage>
        <taxon>Bacteria</taxon>
        <taxon>Bacillati</taxon>
        <taxon>Bacillota</taxon>
        <taxon>Bacilli</taxon>
        <taxon>Bacillales</taxon>
        <taxon>Bacillaceae</taxon>
        <taxon>Bacillus</taxon>
    </lineage>
</organism>
<feature type="transmembrane region" description="Helical" evidence="1">
    <location>
        <begin position="131"/>
        <end position="151"/>
    </location>
</feature>
<reference evidence="3 4" key="1">
    <citation type="submission" date="2018-07" db="EMBL/GenBank/DDBJ databases">
        <title>Lottiidibacillus patelloidae gen. nov., sp. nov., isolated from the intestinal tract of a marine limpet and the reclassification of B. taeanensis BH030017T, B. algicola KMM 3737T and B. hwajinpoensis SW-72T as genus Lottiidibacillus.</title>
        <authorList>
            <person name="Liu R."/>
            <person name="Huang Z."/>
        </authorList>
    </citation>
    <scope>NUCLEOTIDE SEQUENCE [LARGE SCALE GENOMIC DNA]</scope>
    <source>
        <strain evidence="3 4">BH030017</strain>
    </source>
</reference>
<keyword evidence="1" id="KW-0812">Transmembrane</keyword>
<evidence type="ECO:0000313" key="3">
    <source>
        <dbReference type="EMBL" id="RBW68167.1"/>
    </source>
</evidence>
<dbReference type="RefSeq" id="WP_113807501.1">
    <property type="nucleotide sequence ID" value="NZ_QOCW01000024.1"/>
</dbReference>
<proteinExistence type="predicted"/>
<feature type="chain" id="PRO_5016966853" evidence="2">
    <location>
        <begin position="26"/>
        <end position="182"/>
    </location>
</feature>
<evidence type="ECO:0000256" key="1">
    <source>
        <dbReference type="SAM" id="Phobius"/>
    </source>
</evidence>
<keyword evidence="2" id="KW-0732">Signal</keyword>
<name>A0A366XQG9_9BACI</name>
<evidence type="ECO:0000313" key="4">
    <source>
        <dbReference type="Proteomes" id="UP000253314"/>
    </source>
</evidence>
<keyword evidence="1" id="KW-1133">Transmembrane helix</keyword>